<evidence type="ECO:0000313" key="2">
    <source>
        <dbReference type="EMBL" id="AOJ08973.1"/>
    </source>
</evidence>
<gene>
    <name evidence="2" type="ORF">WS71_16385</name>
</gene>
<dbReference type="InterPro" id="IPR001296">
    <property type="entry name" value="Glyco_trans_1"/>
</dbReference>
<accession>A0A1B4FZ66</accession>
<sequence>MSQKNAPLIWMNVTTSANWNRPPVGIVRVEQALCKELEAIYGKRRFKKCVWREGQFIEWTEPAAARSAEIDDVVDMMLPRTESFDLSRRFLYRALDLFGKKSRARDGAESIRLDVPVGDQQYRLTPAAGDILVSIGLDWDQSYSSEFYNLRKKKGIHVITCCYDLIPVLFPQYCVGDVSSRFKEYFNFLAWGSTAVLCISEQTKKDYLELCNRIGSPIRPSHVIPLGDNVPTGDGRVGPEVQDVLRKPFILFVSTIERRKNHEILYRAYHRLCWEGHAHKLPRLVFVGMPGWGVGDLLKDIELDPLTRDLIVQLNHVTDCELMQLYKHALFCAYPSLYEGWGLPVGEALAMGKAVLSSDQGSLPEVGGDLVRYLPAWDVQAWADAILEWCSTPSKVHEIEHRVKKEYRVRSWAGTADVVKQVIDGIAAAGADARTVIYPGYDCSTQVGVHVGPGLKGTGNDGFLMYGPHRAMTAGNYRVKVFGTPDEERDANLLFDFVANEGKQCLWRGDIRVPRAQGDAESLVVEFDIDVASHLDDFEVRCIDRGTQMQLTRMEIVKR</sequence>
<dbReference type="GO" id="GO:0016757">
    <property type="term" value="F:glycosyltransferase activity"/>
    <property type="evidence" value="ECO:0007669"/>
    <property type="project" value="InterPro"/>
</dbReference>
<dbReference type="EMBL" id="CP013389">
    <property type="protein sequence ID" value="AOJ08973.1"/>
    <property type="molecule type" value="Genomic_DNA"/>
</dbReference>
<reference evidence="2 3" key="1">
    <citation type="submission" date="2015-12" db="EMBL/GenBank/DDBJ databases">
        <title>Diversity of Burkholderia near neighbor genomes.</title>
        <authorList>
            <person name="Sahl J."/>
            <person name="Wagner D."/>
            <person name="Keim P."/>
        </authorList>
    </citation>
    <scope>NUCLEOTIDE SEQUENCE [LARGE SCALE GENOMIC DNA]</scope>
    <source>
        <strain evidence="2 3">BDU8</strain>
    </source>
</reference>
<evidence type="ECO:0000313" key="3">
    <source>
        <dbReference type="Proteomes" id="UP000067711"/>
    </source>
</evidence>
<dbReference type="Proteomes" id="UP000067711">
    <property type="component" value="Chromosome 1"/>
</dbReference>
<dbReference type="CDD" id="cd03809">
    <property type="entry name" value="GT4_MtfB-like"/>
    <property type="match status" value="1"/>
</dbReference>
<organism evidence="2 3">
    <name type="scientific">Burkholderia mayonis</name>
    <dbReference type="NCBI Taxonomy" id="1385591"/>
    <lineage>
        <taxon>Bacteria</taxon>
        <taxon>Pseudomonadati</taxon>
        <taxon>Pseudomonadota</taxon>
        <taxon>Betaproteobacteria</taxon>
        <taxon>Burkholderiales</taxon>
        <taxon>Burkholderiaceae</taxon>
        <taxon>Burkholderia</taxon>
        <taxon>pseudomallei group</taxon>
    </lineage>
</organism>
<dbReference type="PANTHER" id="PTHR46401:SF9">
    <property type="entry name" value="MANNOSYLTRANSFERASE A"/>
    <property type="match status" value="1"/>
</dbReference>
<dbReference type="AlphaFoldDB" id="A0A1B4FZ66"/>
<feature type="domain" description="Glycosyl transferase family 1" evidence="1">
    <location>
        <begin position="246"/>
        <end position="404"/>
    </location>
</feature>
<dbReference type="Pfam" id="PF00534">
    <property type="entry name" value="Glycos_transf_1"/>
    <property type="match status" value="1"/>
</dbReference>
<dbReference type="SUPFAM" id="SSF53756">
    <property type="entry name" value="UDP-Glycosyltransferase/glycogen phosphorylase"/>
    <property type="match status" value="1"/>
</dbReference>
<keyword evidence="2" id="KW-0808">Transferase</keyword>
<evidence type="ECO:0000259" key="1">
    <source>
        <dbReference type="Pfam" id="PF00534"/>
    </source>
</evidence>
<name>A0A1B4FZ66_9BURK</name>
<dbReference type="Gene3D" id="3.40.50.2000">
    <property type="entry name" value="Glycogen Phosphorylase B"/>
    <property type="match status" value="1"/>
</dbReference>
<dbReference type="PANTHER" id="PTHR46401">
    <property type="entry name" value="GLYCOSYLTRANSFERASE WBBK-RELATED"/>
    <property type="match status" value="1"/>
</dbReference>
<protein>
    <submittedName>
        <fullName evidence="2">Glycosyl transferase</fullName>
    </submittedName>
</protein>
<proteinExistence type="predicted"/>